<evidence type="ECO:0000313" key="4">
    <source>
        <dbReference type="EMBL" id="RCX08006.1"/>
    </source>
</evidence>
<dbReference type="EMBL" id="QPJQ01000003">
    <property type="protein sequence ID" value="RCX08006.1"/>
    <property type="molecule type" value="Genomic_DNA"/>
</dbReference>
<organism evidence="4 5">
    <name type="scientific">Marinomonas foliarum</name>
    <dbReference type="NCBI Taxonomy" id="491950"/>
    <lineage>
        <taxon>Bacteria</taxon>
        <taxon>Pseudomonadati</taxon>
        <taxon>Pseudomonadota</taxon>
        <taxon>Gammaproteobacteria</taxon>
        <taxon>Oceanospirillales</taxon>
        <taxon>Oceanospirillaceae</taxon>
        <taxon>Marinomonas</taxon>
    </lineage>
</organism>
<keyword evidence="6" id="KW-1185">Reference proteome</keyword>
<evidence type="ECO:0000313" key="3">
    <source>
        <dbReference type="EMBL" id="QRV24903.1"/>
    </source>
</evidence>
<evidence type="ECO:0000313" key="5">
    <source>
        <dbReference type="Proteomes" id="UP000253506"/>
    </source>
</evidence>
<reference evidence="3 6" key="2">
    <citation type="submission" date="2021-02" db="EMBL/GenBank/DDBJ databases">
        <title>The genome of Marinomonas foliarum JZW.</title>
        <authorList>
            <person name="Sun M."/>
        </authorList>
    </citation>
    <scope>NUCLEOTIDE SEQUENCE [LARGE SCALE GENOMIC DNA]</scope>
    <source>
        <strain evidence="3 6">JZW</strain>
    </source>
</reference>
<dbReference type="InterPro" id="IPR009057">
    <property type="entry name" value="Homeodomain-like_sf"/>
</dbReference>
<gene>
    <name evidence="4" type="ORF">DFP77_103107</name>
    <name evidence="3" type="ORF">JSY38_05035</name>
</gene>
<reference evidence="4 5" key="1">
    <citation type="submission" date="2018-07" db="EMBL/GenBank/DDBJ databases">
        <title>Genomic Encyclopedia of Type Strains, Phase III (KMG-III): the genomes of soil and plant-associated and newly described type strains.</title>
        <authorList>
            <person name="Whitman W."/>
        </authorList>
    </citation>
    <scope>NUCLEOTIDE SEQUENCE [LARGE SCALE GENOMIC DNA]</scope>
    <source>
        <strain evidence="4 5">CECT 7731</strain>
    </source>
</reference>
<feature type="domain" description="HTH tetR-type" evidence="2">
    <location>
        <begin position="13"/>
        <end position="51"/>
    </location>
</feature>
<dbReference type="SUPFAM" id="SSF46689">
    <property type="entry name" value="Homeodomain-like"/>
    <property type="match status" value="1"/>
</dbReference>
<evidence type="ECO:0000313" key="6">
    <source>
        <dbReference type="Proteomes" id="UP000644167"/>
    </source>
</evidence>
<sequence length="179" mass="20267">MNKTHEKIAAGLEQAFAKNGFTELGVDGLRDAAQVSLRTLYKYCPSKEAMIIMALEYRHARYLNHLFTDLSAKRDEVPFEIFYRVSQWMHENSSEGCLFHNAVVSYPNSEPIRSMLERHKKEVAERMTEAAGIPTIKAQLLLLHEGIVQSWPVLGEQAATSANILLVAMLENQKYSIAK</sequence>
<evidence type="ECO:0000256" key="1">
    <source>
        <dbReference type="ARBA" id="ARBA00023125"/>
    </source>
</evidence>
<dbReference type="Proteomes" id="UP000253506">
    <property type="component" value="Unassembled WGS sequence"/>
</dbReference>
<protein>
    <submittedName>
        <fullName evidence="4">TetR family transcriptional regulator</fullName>
    </submittedName>
    <submittedName>
        <fullName evidence="3">TetR/AcrR family transcriptional regulator</fullName>
    </submittedName>
</protein>
<dbReference type="GO" id="GO:0003677">
    <property type="term" value="F:DNA binding"/>
    <property type="evidence" value="ECO:0007669"/>
    <property type="project" value="UniProtKB-KW"/>
</dbReference>
<dbReference type="AlphaFoldDB" id="A0A369AI88"/>
<name>A0A369AI88_9GAMM</name>
<dbReference type="Pfam" id="PF00440">
    <property type="entry name" value="TetR_N"/>
    <property type="match status" value="1"/>
</dbReference>
<dbReference type="RefSeq" id="WP_114410713.1">
    <property type="nucleotide sequence ID" value="NZ_CP070273.1"/>
</dbReference>
<dbReference type="Gene3D" id="1.10.357.10">
    <property type="entry name" value="Tetracycline Repressor, domain 2"/>
    <property type="match status" value="1"/>
</dbReference>
<dbReference type="InterPro" id="IPR001647">
    <property type="entry name" value="HTH_TetR"/>
</dbReference>
<evidence type="ECO:0000259" key="2">
    <source>
        <dbReference type="Pfam" id="PF00440"/>
    </source>
</evidence>
<dbReference type="OrthoDB" id="116240at2"/>
<dbReference type="Proteomes" id="UP000644167">
    <property type="component" value="Chromosome"/>
</dbReference>
<accession>A0A369AI88</accession>
<proteinExistence type="predicted"/>
<dbReference type="EMBL" id="CP070273">
    <property type="protein sequence ID" value="QRV24903.1"/>
    <property type="molecule type" value="Genomic_DNA"/>
</dbReference>
<keyword evidence="1" id="KW-0238">DNA-binding</keyword>